<dbReference type="EC" id="3.1.11.6" evidence="6"/>
<keyword evidence="10" id="KW-1185">Reference proteome</keyword>
<dbReference type="SUPFAM" id="SSF116842">
    <property type="entry name" value="XseB-like"/>
    <property type="match status" value="1"/>
</dbReference>
<name>A0A845UVS0_9GAMM</name>
<organism evidence="9 10">
    <name type="scientific">Wenzhouxiangella limi</name>
    <dbReference type="NCBI Taxonomy" id="2707351"/>
    <lineage>
        <taxon>Bacteria</taxon>
        <taxon>Pseudomonadati</taxon>
        <taxon>Pseudomonadota</taxon>
        <taxon>Gammaproteobacteria</taxon>
        <taxon>Chromatiales</taxon>
        <taxon>Wenzhouxiangellaceae</taxon>
        <taxon>Wenzhouxiangella</taxon>
    </lineage>
</organism>
<evidence type="ECO:0000256" key="4">
    <source>
        <dbReference type="ARBA" id="ARBA00022801"/>
    </source>
</evidence>
<comment type="catalytic activity">
    <reaction evidence="6">
        <text>Exonucleolytic cleavage in either 5'- to 3'- or 3'- to 5'-direction to yield nucleoside 5'-phosphates.</text>
        <dbReference type="EC" id="3.1.11.6"/>
    </reaction>
</comment>
<evidence type="ECO:0000313" key="9">
    <source>
        <dbReference type="EMBL" id="NDY94688.1"/>
    </source>
</evidence>
<dbReference type="Proteomes" id="UP000484885">
    <property type="component" value="Unassembled WGS sequence"/>
</dbReference>
<reference evidence="9 10" key="1">
    <citation type="submission" date="2020-02" db="EMBL/GenBank/DDBJ databases">
        <authorList>
            <person name="Zhang X.-Y."/>
        </authorList>
    </citation>
    <scope>NUCLEOTIDE SEQUENCE [LARGE SCALE GENOMIC DNA]</scope>
    <source>
        <strain evidence="9 10">C33</strain>
    </source>
</reference>
<dbReference type="GO" id="GO:0008855">
    <property type="term" value="F:exodeoxyribonuclease VII activity"/>
    <property type="evidence" value="ECO:0007669"/>
    <property type="project" value="UniProtKB-UniRule"/>
</dbReference>
<evidence type="ECO:0000256" key="3">
    <source>
        <dbReference type="ARBA" id="ARBA00022722"/>
    </source>
</evidence>
<dbReference type="NCBIfam" id="TIGR01280">
    <property type="entry name" value="xseB"/>
    <property type="match status" value="1"/>
</dbReference>
<dbReference type="EMBL" id="JAAGSC010000031">
    <property type="protein sequence ID" value="NDY94688.1"/>
    <property type="molecule type" value="Genomic_DNA"/>
</dbReference>
<dbReference type="Gene3D" id="1.10.287.1040">
    <property type="entry name" value="Exonuclease VII, small subunit"/>
    <property type="match status" value="1"/>
</dbReference>
<keyword evidence="4 6" id="KW-0378">Hydrolase</keyword>
<keyword evidence="5 6" id="KW-0269">Exonuclease</keyword>
<dbReference type="AlphaFoldDB" id="A0A845UVS0"/>
<proteinExistence type="inferred from homology"/>
<evidence type="ECO:0000256" key="2">
    <source>
        <dbReference type="ARBA" id="ARBA00022490"/>
    </source>
</evidence>
<feature type="coiled-coil region" evidence="7">
    <location>
        <begin position="13"/>
        <end position="40"/>
    </location>
</feature>
<keyword evidence="7" id="KW-0175">Coiled coil</keyword>
<dbReference type="PANTHER" id="PTHR34137">
    <property type="entry name" value="EXODEOXYRIBONUCLEASE 7 SMALL SUBUNIT"/>
    <property type="match status" value="1"/>
</dbReference>
<evidence type="ECO:0000256" key="1">
    <source>
        <dbReference type="ARBA" id="ARBA00009998"/>
    </source>
</evidence>
<protein>
    <recommendedName>
        <fullName evidence="6">Exodeoxyribonuclease 7 small subunit</fullName>
        <ecNumber evidence="6">3.1.11.6</ecNumber>
    </recommendedName>
    <alternativeName>
        <fullName evidence="6">Exodeoxyribonuclease VII small subunit</fullName>
        <shortName evidence="6">Exonuclease VII small subunit</shortName>
    </alternativeName>
</protein>
<dbReference type="NCBIfam" id="NF002140">
    <property type="entry name" value="PRK00977.1-4"/>
    <property type="match status" value="1"/>
</dbReference>
<comment type="similarity">
    <text evidence="1 6">Belongs to the XseB family.</text>
</comment>
<evidence type="ECO:0000256" key="6">
    <source>
        <dbReference type="HAMAP-Rule" id="MF_00337"/>
    </source>
</evidence>
<dbReference type="GO" id="GO:0005829">
    <property type="term" value="C:cytosol"/>
    <property type="evidence" value="ECO:0007669"/>
    <property type="project" value="TreeGrafter"/>
</dbReference>
<dbReference type="RefSeq" id="WP_164210081.1">
    <property type="nucleotide sequence ID" value="NZ_JAAGSC010000031.1"/>
</dbReference>
<comment type="caution">
    <text evidence="9">The sequence shown here is derived from an EMBL/GenBank/DDBJ whole genome shotgun (WGS) entry which is preliminary data.</text>
</comment>
<sequence length="92" mass="10111">MSDQPETPSADNLPEFESALKELEEIVEKLENGESSLKDSLERFERGVTLSRHCHSMLEQARHTVTVLSDPDDPDSERPYAPDAEASAGPSG</sequence>
<keyword evidence="3 6" id="KW-0540">Nuclease</keyword>
<evidence type="ECO:0000256" key="8">
    <source>
        <dbReference type="SAM" id="MobiDB-lite"/>
    </source>
</evidence>
<comment type="function">
    <text evidence="6">Bidirectionally degrades single-stranded DNA into large acid-insoluble oligonucleotides, which are then degraded further into small acid-soluble oligonucleotides.</text>
</comment>
<dbReference type="GO" id="GO:0006308">
    <property type="term" value="P:DNA catabolic process"/>
    <property type="evidence" value="ECO:0007669"/>
    <property type="project" value="UniProtKB-UniRule"/>
</dbReference>
<dbReference type="PANTHER" id="PTHR34137:SF1">
    <property type="entry name" value="EXODEOXYRIBONUCLEASE 7 SMALL SUBUNIT"/>
    <property type="match status" value="1"/>
</dbReference>
<keyword evidence="2 6" id="KW-0963">Cytoplasm</keyword>
<accession>A0A845UVS0</accession>
<dbReference type="Pfam" id="PF02609">
    <property type="entry name" value="Exonuc_VII_S"/>
    <property type="match status" value="1"/>
</dbReference>
<dbReference type="GO" id="GO:0009318">
    <property type="term" value="C:exodeoxyribonuclease VII complex"/>
    <property type="evidence" value="ECO:0007669"/>
    <property type="project" value="UniProtKB-UniRule"/>
</dbReference>
<evidence type="ECO:0000313" key="10">
    <source>
        <dbReference type="Proteomes" id="UP000484885"/>
    </source>
</evidence>
<evidence type="ECO:0000256" key="5">
    <source>
        <dbReference type="ARBA" id="ARBA00022839"/>
    </source>
</evidence>
<comment type="subunit">
    <text evidence="6">Heterooligomer composed of large and small subunits.</text>
</comment>
<dbReference type="InterPro" id="IPR003761">
    <property type="entry name" value="Exonuc_VII_S"/>
</dbReference>
<evidence type="ECO:0000256" key="7">
    <source>
        <dbReference type="SAM" id="Coils"/>
    </source>
</evidence>
<dbReference type="InterPro" id="IPR037004">
    <property type="entry name" value="Exonuc_VII_ssu_sf"/>
</dbReference>
<gene>
    <name evidence="6" type="primary">xseB</name>
    <name evidence="9" type="ORF">G3I74_02955</name>
</gene>
<feature type="region of interest" description="Disordered" evidence="8">
    <location>
        <begin position="64"/>
        <end position="92"/>
    </location>
</feature>
<comment type="subcellular location">
    <subcellularLocation>
        <location evidence="6">Cytoplasm</location>
    </subcellularLocation>
</comment>
<dbReference type="HAMAP" id="MF_00337">
    <property type="entry name" value="Exonuc_7_S"/>
    <property type="match status" value="1"/>
</dbReference>